<sequence length="182" mass="19977">MNSSSPESKSSPSPSKSRWYAKDEATLRLFVVLLVELGLVIIAVFTRVYTERALSDASNKAGVKDEIAFVRHLLVHGELEFRRGSKHCMGDRNRATRRSASPVRGRCILGAGTEHYSLLVAGTLARMTGSVWGGLDGGTKHCLLVDHHVGNTIVWCGNPMRRCYNGDLDVFAVTIEEFVAES</sequence>
<dbReference type="Proteomes" id="UP000291116">
    <property type="component" value="Unassembled WGS sequence"/>
</dbReference>
<name>A0A448ZFS8_9STRA</name>
<accession>A0A448ZFS8</accession>
<evidence type="ECO:0000313" key="3">
    <source>
        <dbReference type="Proteomes" id="UP000291116"/>
    </source>
</evidence>
<evidence type="ECO:0000256" key="1">
    <source>
        <dbReference type="SAM" id="Phobius"/>
    </source>
</evidence>
<gene>
    <name evidence="2" type="ORF">PSNMU_V1.4_AUG-EV-PASAV3_0078070</name>
</gene>
<keyword evidence="1" id="KW-0812">Transmembrane</keyword>
<protein>
    <submittedName>
        <fullName evidence="2">Uncharacterized protein</fullName>
    </submittedName>
</protein>
<dbReference type="AlphaFoldDB" id="A0A448ZFS8"/>
<feature type="transmembrane region" description="Helical" evidence="1">
    <location>
        <begin position="25"/>
        <end position="45"/>
    </location>
</feature>
<proteinExistence type="predicted"/>
<dbReference type="EMBL" id="CAACVS010000313">
    <property type="protein sequence ID" value="VEU40895.1"/>
    <property type="molecule type" value="Genomic_DNA"/>
</dbReference>
<keyword evidence="3" id="KW-1185">Reference proteome</keyword>
<organism evidence="2 3">
    <name type="scientific">Pseudo-nitzschia multistriata</name>
    <dbReference type="NCBI Taxonomy" id="183589"/>
    <lineage>
        <taxon>Eukaryota</taxon>
        <taxon>Sar</taxon>
        <taxon>Stramenopiles</taxon>
        <taxon>Ochrophyta</taxon>
        <taxon>Bacillariophyta</taxon>
        <taxon>Bacillariophyceae</taxon>
        <taxon>Bacillariophycidae</taxon>
        <taxon>Bacillariales</taxon>
        <taxon>Bacillariaceae</taxon>
        <taxon>Pseudo-nitzschia</taxon>
    </lineage>
</organism>
<keyword evidence="1" id="KW-0472">Membrane</keyword>
<evidence type="ECO:0000313" key="2">
    <source>
        <dbReference type="EMBL" id="VEU40895.1"/>
    </source>
</evidence>
<reference evidence="2 3" key="1">
    <citation type="submission" date="2019-01" db="EMBL/GenBank/DDBJ databases">
        <authorList>
            <person name="Ferrante I. M."/>
        </authorList>
    </citation>
    <scope>NUCLEOTIDE SEQUENCE [LARGE SCALE GENOMIC DNA]</scope>
    <source>
        <strain evidence="2 3">B856</strain>
    </source>
</reference>
<keyword evidence="1" id="KW-1133">Transmembrane helix</keyword>